<reference evidence="1 2" key="1">
    <citation type="submission" date="2019-07" db="EMBL/GenBank/DDBJ databases">
        <title>Rhodotorula toruloides NBRC10032 genome sequencing.</title>
        <authorList>
            <person name="Shida Y."/>
            <person name="Takaku H."/>
            <person name="Ogasawara W."/>
            <person name="Mori K."/>
        </authorList>
    </citation>
    <scope>NUCLEOTIDE SEQUENCE [LARGE SCALE GENOMIC DNA]</scope>
    <source>
        <strain evidence="1 2">NBRC10032</strain>
    </source>
</reference>
<protein>
    <submittedName>
        <fullName evidence="1">Uncharacterized protein</fullName>
    </submittedName>
</protein>
<dbReference type="AlphaFoldDB" id="A0A511KLM7"/>
<accession>A0A511KLM7</accession>
<organism evidence="1 2">
    <name type="scientific">Rhodotorula toruloides</name>
    <name type="common">Yeast</name>
    <name type="synonym">Rhodosporidium toruloides</name>
    <dbReference type="NCBI Taxonomy" id="5286"/>
    <lineage>
        <taxon>Eukaryota</taxon>
        <taxon>Fungi</taxon>
        <taxon>Dikarya</taxon>
        <taxon>Basidiomycota</taxon>
        <taxon>Pucciniomycotina</taxon>
        <taxon>Microbotryomycetes</taxon>
        <taxon>Sporidiobolales</taxon>
        <taxon>Sporidiobolaceae</taxon>
        <taxon>Rhodotorula</taxon>
    </lineage>
</organism>
<name>A0A511KLM7_RHOTO</name>
<dbReference type="EMBL" id="BJWK01000014">
    <property type="protein sequence ID" value="GEM11267.1"/>
    <property type="molecule type" value="Genomic_DNA"/>
</dbReference>
<evidence type="ECO:0000313" key="2">
    <source>
        <dbReference type="Proteomes" id="UP000321518"/>
    </source>
</evidence>
<evidence type="ECO:0000313" key="1">
    <source>
        <dbReference type="EMBL" id="GEM11267.1"/>
    </source>
</evidence>
<dbReference type="OrthoDB" id="10545779at2759"/>
<dbReference type="Proteomes" id="UP000321518">
    <property type="component" value="Unassembled WGS sequence"/>
</dbReference>
<sequence length="149" mass="16562">MLAVPDKQRTMPKGYLTSHPPELFNYICDFVIAARPKQYLCAISKAFLPSAERGFKYVSAHTERAAVSCPIVRGSCVQPWRGIVRIYLRVRLPKAAFSSKAFAPMLRIAILHLLAVHLIEISDACELFKLLLSPTSPSTLPALVRLNSP</sequence>
<gene>
    <name evidence="1" type="ORF">Rt10032_c14g5284</name>
</gene>
<comment type="caution">
    <text evidence="1">The sequence shown here is derived from an EMBL/GenBank/DDBJ whole genome shotgun (WGS) entry which is preliminary data.</text>
</comment>
<proteinExistence type="predicted"/>